<keyword evidence="10" id="KW-1185">Reference proteome</keyword>
<proteinExistence type="inferred from homology"/>
<evidence type="ECO:0000256" key="6">
    <source>
        <dbReference type="ARBA" id="ARBA00023033"/>
    </source>
</evidence>
<evidence type="ECO:0008006" key="11">
    <source>
        <dbReference type="Google" id="ProtNLM"/>
    </source>
</evidence>
<evidence type="ECO:0000313" key="10">
    <source>
        <dbReference type="Proteomes" id="UP001210211"/>
    </source>
</evidence>
<dbReference type="GO" id="GO:0004497">
    <property type="term" value="F:monooxygenase activity"/>
    <property type="evidence" value="ECO:0007669"/>
    <property type="project" value="UniProtKB-KW"/>
</dbReference>
<evidence type="ECO:0000256" key="5">
    <source>
        <dbReference type="ARBA" id="ARBA00023004"/>
    </source>
</evidence>
<organism evidence="9 10">
    <name type="scientific">Rhynchospora tenuis</name>
    <dbReference type="NCBI Taxonomy" id="198213"/>
    <lineage>
        <taxon>Eukaryota</taxon>
        <taxon>Viridiplantae</taxon>
        <taxon>Streptophyta</taxon>
        <taxon>Embryophyta</taxon>
        <taxon>Tracheophyta</taxon>
        <taxon>Spermatophyta</taxon>
        <taxon>Magnoliopsida</taxon>
        <taxon>Liliopsida</taxon>
        <taxon>Poales</taxon>
        <taxon>Cyperaceae</taxon>
        <taxon>Cyperoideae</taxon>
        <taxon>Rhynchosporeae</taxon>
        <taxon>Rhynchospora</taxon>
    </lineage>
</organism>
<comment type="cofactor">
    <cofactor evidence="7">
        <name>heme</name>
        <dbReference type="ChEBI" id="CHEBI:30413"/>
    </cofactor>
</comment>
<dbReference type="Gene3D" id="1.10.630.10">
    <property type="entry name" value="Cytochrome P450"/>
    <property type="match status" value="1"/>
</dbReference>
<keyword evidence="4 8" id="KW-0560">Oxidoreductase</keyword>
<dbReference type="SUPFAM" id="SSF48264">
    <property type="entry name" value="Cytochrome P450"/>
    <property type="match status" value="1"/>
</dbReference>
<dbReference type="Proteomes" id="UP001210211">
    <property type="component" value="Unassembled WGS sequence"/>
</dbReference>
<comment type="caution">
    <text evidence="9">The sequence shown here is derived from an EMBL/GenBank/DDBJ whole genome shotgun (WGS) entry which is preliminary data.</text>
</comment>
<dbReference type="GO" id="GO:0005506">
    <property type="term" value="F:iron ion binding"/>
    <property type="evidence" value="ECO:0007669"/>
    <property type="project" value="InterPro"/>
</dbReference>
<dbReference type="GO" id="GO:0020037">
    <property type="term" value="F:heme binding"/>
    <property type="evidence" value="ECO:0007669"/>
    <property type="project" value="InterPro"/>
</dbReference>
<keyword evidence="3 7" id="KW-0479">Metal-binding</keyword>
<name>A0AAD5Z6Q7_9POAL</name>
<dbReference type="PANTHER" id="PTHR47955">
    <property type="entry name" value="CYTOCHROME P450 FAMILY 71 PROTEIN"/>
    <property type="match status" value="1"/>
</dbReference>
<dbReference type="InterPro" id="IPR001128">
    <property type="entry name" value="Cyt_P450"/>
</dbReference>
<dbReference type="GO" id="GO:0016705">
    <property type="term" value="F:oxidoreductase activity, acting on paired donors, with incorporation or reduction of molecular oxygen"/>
    <property type="evidence" value="ECO:0007669"/>
    <property type="project" value="InterPro"/>
</dbReference>
<keyword evidence="2 7" id="KW-0349">Heme</keyword>
<dbReference type="AlphaFoldDB" id="A0AAD5Z6Q7"/>
<dbReference type="InterPro" id="IPR002401">
    <property type="entry name" value="Cyt_P450_E_grp-I"/>
</dbReference>
<evidence type="ECO:0000256" key="8">
    <source>
        <dbReference type="RuleBase" id="RU000461"/>
    </source>
</evidence>
<evidence type="ECO:0000313" key="9">
    <source>
        <dbReference type="EMBL" id="KAJ3687927.1"/>
    </source>
</evidence>
<accession>A0AAD5Z6Q7</accession>
<comment type="similarity">
    <text evidence="1 8">Belongs to the cytochrome P450 family.</text>
</comment>
<feature type="binding site" description="axial binding residue" evidence="7">
    <location>
        <position position="367"/>
    </location>
    <ligand>
        <name>heme</name>
        <dbReference type="ChEBI" id="CHEBI:30413"/>
    </ligand>
    <ligandPart>
        <name>Fe</name>
        <dbReference type="ChEBI" id="CHEBI:18248"/>
    </ligandPart>
</feature>
<dbReference type="PRINTS" id="PR00385">
    <property type="entry name" value="P450"/>
</dbReference>
<dbReference type="EMBL" id="JAMRDG010000002">
    <property type="protein sequence ID" value="KAJ3687927.1"/>
    <property type="molecule type" value="Genomic_DNA"/>
</dbReference>
<dbReference type="Pfam" id="PF00067">
    <property type="entry name" value="p450"/>
    <property type="match status" value="1"/>
</dbReference>
<keyword evidence="5 7" id="KW-0408">Iron</keyword>
<dbReference type="PANTHER" id="PTHR47955:SF14">
    <property type="entry name" value="OS01G0543600 PROTEIN"/>
    <property type="match status" value="1"/>
</dbReference>
<dbReference type="CDD" id="cd11072">
    <property type="entry name" value="CYP71-like"/>
    <property type="match status" value="1"/>
</dbReference>
<evidence type="ECO:0000256" key="1">
    <source>
        <dbReference type="ARBA" id="ARBA00010617"/>
    </source>
</evidence>
<gene>
    <name evidence="9" type="ORF">LUZ61_017091</name>
</gene>
<dbReference type="FunFam" id="1.10.630.10:FF:000043">
    <property type="entry name" value="Cytochrome P450 99A2"/>
    <property type="match status" value="1"/>
</dbReference>
<dbReference type="PROSITE" id="PS00086">
    <property type="entry name" value="CYTOCHROME_P450"/>
    <property type="match status" value="1"/>
</dbReference>
<protein>
    <recommendedName>
        <fullName evidence="11">Cytochrome P450</fullName>
    </recommendedName>
</protein>
<sequence length="428" mass="49265">MLLHLGQIRTLIVSSSEMAQEIMKNHDDVFASRPSTKASKLLLYEGKSVGFAPYGEYWKQIKKLYMVHLLGPLKVKSFELARHEEVQSAVQKIRHAQSLSNSVDLSEVFSSFTLDILCRVVSKNFSQKHLLRGLIEEGTALFGEFNFQDYMPTLHFLDILLKFDSKAKNVSKEWDNLLEEVLTDYLSIDEKEGDFLDVLLSLRTNKKVDFELTKEHFKAILMDMFGAGSHTTFITLEWVMAELVKDHKTMLKIQHEIRILCHNKESITEEDLKKMALLKAVIKETLRLHPPAPLLVPRESLEETQINGYDVPKGTKVLINAWAVNRDPKSWQNPEKFNPERFMEDTSVDFRGNNFQLIPFGGGRRICPGINFAISNIEIMIATILFHFNWELPCGMTRDEFDMSDAPGLSARRNEKLYLVPREVYHTV</sequence>
<dbReference type="InterPro" id="IPR036396">
    <property type="entry name" value="Cyt_P450_sf"/>
</dbReference>
<keyword evidence="6 8" id="KW-0503">Monooxygenase</keyword>
<dbReference type="InterPro" id="IPR017972">
    <property type="entry name" value="Cyt_P450_CS"/>
</dbReference>
<evidence type="ECO:0000256" key="2">
    <source>
        <dbReference type="ARBA" id="ARBA00022617"/>
    </source>
</evidence>
<evidence type="ECO:0000256" key="4">
    <source>
        <dbReference type="ARBA" id="ARBA00023002"/>
    </source>
</evidence>
<dbReference type="PRINTS" id="PR00463">
    <property type="entry name" value="EP450I"/>
</dbReference>
<evidence type="ECO:0000256" key="7">
    <source>
        <dbReference type="PIRSR" id="PIRSR602401-1"/>
    </source>
</evidence>
<reference evidence="9 10" key="1">
    <citation type="journal article" date="2022" name="Cell">
        <title>Repeat-based holocentromeres influence genome architecture and karyotype evolution.</title>
        <authorList>
            <person name="Hofstatter P.G."/>
            <person name="Thangavel G."/>
            <person name="Lux T."/>
            <person name="Neumann P."/>
            <person name="Vondrak T."/>
            <person name="Novak P."/>
            <person name="Zhang M."/>
            <person name="Costa L."/>
            <person name="Castellani M."/>
            <person name="Scott A."/>
            <person name="Toegelov H."/>
            <person name="Fuchs J."/>
            <person name="Mata-Sucre Y."/>
            <person name="Dias Y."/>
            <person name="Vanzela A.L.L."/>
            <person name="Huettel B."/>
            <person name="Almeida C.C.S."/>
            <person name="Simkova H."/>
            <person name="Souza G."/>
            <person name="Pedrosa-Harand A."/>
            <person name="Macas J."/>
            <person name="Mayer K.F.X."/>
            <person name="Houben A."/>
            <person name="Marques A."/>
        </authorList>
    </citation>
    <scope>NUCLEOTIDE SEQUENCE [LARGE SCALE GENOMIC DNA]</scope>
    <source>
        <strain evidence="9">RhyTen1mFocal</strain>
    </source>
</reference>
<evidence type="ECO:0000256" key="3">
    <source>
        <dbReference type="ARBA" id="ARBA00022723"/>
    </source>
</evidence>